<keyword evidence="1" id="KW-0472">Membrane</keyword>
<dbReference type="PIRSF" id="PIRSF029693">
    <property type="entry name" value="UCP029693"/>
    <property type="match status" value="1"/>
</dbReference>
<evidence type="ECO:0000313" key="2">
    <source>
        <dbReference type="EMBL" id="VAW71291.1"/>
    </source>
</evidence>
<dbReference type="InterPro" id="IPR016936">
    <property type="entry name" value="UCP029693"/>
</dbReference>
<evidence type="ECO:0008006" key="3">
    <source>
        <dbReference type="Google" id="ProtNLM"/>
    </source>
</evidence>
<feature type="transmembrane region" description="Helical" evidence="1">
    <location>
        <begin position="31"/>
        <end position="54"/>
    </location>
</feature>
<dbReference type="AlphaFoldDB" id="A0A3B0XUV7"/>
<dbReference type="Pfam" id="PF10095">
    <property type="entry name" value="DUF2333"/>
    <property type="match status" value="1"/>
</dbReference>
<accession>A0A3B0XUV7</accession>
<keyword evidence="1" id="KW-0812">Transmembrane</keyword>
<reference evidence="2" key="1">
    <citation type="submission" date="2018-06" db="EMBL/GenBank/DDBJ databases">
        <authorList>
            <person name="Zhirakovskaya E."/>
        </authorList>
    </citation>
    <scope>NUCLEOTIDE SEQUENCE</scope>
</reference>
<proteinExistence type="predicted"/>
<keyword evidence="1" id="KW-1133">Transmembrane helix</keyword>
<name>A0A3B0XUV7_9ZZZZ</name>
<dbReference type="EMBL" id="UOFJ01000586">
    <property type="protein sequence ID" value="VAW71291.1"/>
    <property type="molecule type" value="Genomic_DNA"/>
</dbReference>
<gene>
    <name evidence="2" type="ORF">MNBD_GAMMA10-2575</name>
</gene>
<sequence length="356" mass="39588">MKILDTFFDAFDSLRGLFRRKSDPQGEQTGLLARLLPVTLLVLIAGILILGFLWSSEPDSFSPVLEAKRLAGERNDPITTGYITTAAIIKIAETLLDKPGGYLSNDKLPPGVLMDNIPNWEFGVLTQIRDITLAMRNDLTRSQSQSIEDKDIIIADSKFRIDSESWMLPPAESEYRQGIDALYAYLTRLVDEDKQDGQFYARADNLNEWLGLVSKRLGSLSQRLSASVGQQRLNTDLAGDAEAHQSTATGNVVEVKTSWFHIDDIFYETRGSAWALSHLLKAAETDYLHVLEKKNALVSLQQIVRELEATQATLWSPIILNGSGFGMFANHSLVMANYISRANAAVIDLRNLLKNG</sequence>
<protein>
    <recommendedName>
        <fullName evidence="3">DUF2333 domain-containing protein</fullName>
    </recommendedName>
</protein>
<organism evidence="2">
    <name type="scientific">hydrothermal vent metagenome</name>
    <dbReference type="NCBI Taxonomy" id="652676"/>
    <lineage>
        <taxon>unclassified sequences</taxon>
        <taxon>metagenomes</taxon>
        <taxon>ecological metagenomes</taxon>
    </lineage>
</organism>
<evidence type="ECO:0000256" key="1">
    <source>
        <dbReference type="SAM" id="Phobius"/>
    </source>
</evidence>